<evidence type="ECO:0000313" key="2">
    <source>
        <dbReference type="EMBL" id="MCL1137838.1"/>
    </source>
</evidence>
<dbReference type="RefSeq" id="WP_162618061.1">
    <property type="nucleotide sequence ID" value="NZ_JAKILB010000002.1"/>
</dbReference>
<evidence type="ECO:0000256" key="1">
    <source>
        <dbReference type="SAM" id="Phobius"/>
    </source>
</evidence>
<dbReference type="InterPro" id="IPR004891">
    <property type="entry name" value="Mercury-R_MerC"/>
</dbReference>
<feature type="transmembrane region" description="Helical" evidence="1">
    <location>
        <begin position="12"/>
        <end position="34"/>
    </location>
</feature>
<dbReference type="Pfam" id="PF03203">
    <property type="entry name" value="MerC"/>
    <property type="match status" value="1"/>
</dbReference>
<proteinExistence type="predicted"/>
<sequence>MNKPAQLLLDRLAITGSALCALHCIATPLLLVLFPSLLALPVGDHFYHMLMVWLVIPTSSIAVLMGCSNHKDTKVLALAVVGIVGLSVSAIYGHDFLGEVGEKVATLAASLFLVAAHWRNYSLCRSDSCEKAKSE</sequence>
<keyword evidence="1" id="KW-1133">Transmembrane helix</keyword>
<feature type="transmembrane region" description="Helical" evidence="1">
    <location>
        <begin position="104"/>
        <end position="121"/>
    </location>
</feature>
<protein>
    <submittedName>
        <fullName evidence="2">MerC domain-containing protein</fullName>
    </submittedName>
</protein>
<accession>A0A9X2CCA2</accession>
<reference evidence="2" key="1">
    <citation type="submission" date="2022-01" db="EMBL/GenBank/DDBJ databases">
        <title>Whole genome-based taxonomy of the Shewanellaceae.</title>
        <authorList>
            <person name="Martin-Rodriguez A.J."/>
        </authorList>
    </citation>
    <scope>NUCLEOTIDE SEQUENCE</scope>
    <source>
        <strain evidence="2">KCTC 23973</strain>
    </source>
</reference>
<dbReference type="GO" id="GO:0015097">
    <property type="term" value="F:mercury ion transmembrane transporter activity"/>
    <property type="evidence" value="ECO:0007669"/>
    <property type="project" value="InterPro"/>
</dbReference>
<feature type="transmembrane region" description="Helical" evidence="1">
    <location>
        <begin position="75"/>
        <end position="92"/>
    </location>
</feature>
<dbReference type="EMBL" id="JAKILB010000002">
    <property type="protein sequence ID" value="MCL1137838.1"/>
    <property type="molecule type" value="Genomic_DNA"/>
</dbReference>
<name>A0A9X2CCA2_9GAMM</name>
<keyword evidence="3" id="KW-1185">Reference proteome</keyword>
<keyword evidence="1" id="KW-0472">Membrane</keyword>
<organism evidence="2 3">
    <name type="scientific">Shewanella pneumatophori</name>
    <dbReference type="NCBI Taxonomy" id="314092"/>
    <lineage>
        <taxon>Bacteria</taxon>
        <taxon>Pseudomonadati</taxon>
        <taxon>Pseudomonadota</taxon>
        <taxon>Gammaproteobacteria</taxon>
        <taxon>Alteromonadales</taxon>
        <taxon>Shewanellaceae</taxon>
        <taxon>Shewanella</taxon>
    </lineage>
</organism>
<gene>
    <name evidence="2" type="ORF">L2740_04655</name>
</gene>
<comment type="caution">
    <text evidence="2">The sequence shown here is derived from an EMBL/GenBank/DDBJ whole genome shotgun (WGS) entry which is preliminary data.</text>
</comment>
<dbReference type="AlphaFoldDB" id="A0A9X2CCA2"/>
<evidence type="ECO:0000313" key="3">
    <source>
        <dbReference type="Proteomes" id="UP001139293"/>
    </source>
</evidence>
<dbReference type="GO" id="GO:0016020">
    <property type="term" value="C:membrane"/>
    <property type="evidence" value="ECO:0007669"/>
    <property type="project" value="InterPro"/>
</dbReference>
<feature type="transmembrane region" description="Helical" evidence="1">
    <location>
        <begin position="46"/>
        <end position="68"/>
    </location>
</feature>
<dbReference type="Proteomes" id="UP001139293">
    <property type="component" value="Unassembled WGS sequence"/>
</dbReference>
<keyword evidence="1" id="KW-0812">Transmembrane</keyword>